<evidence type="ECO:0000313" key="6">
    <source>
        <dbReference type="EMBL" id="CAD7245619.1"/>
    </source>
</evidence>
<evidence type="ECO:0000256" key="4">
    <source>
        <dbReference type="SAM" id="Phobius"/>
    </source>
</evidence>
<dbReference type="InterPro" id="IPR007889">
    <property type="entry name" value="HTH_Psq"/>
</dbReference>
<keyword evidence="4" id="KW-0812">Transmembrane</keyword>
<keyword evidence="2" id="KW-0238">DNA-binding</keyword>
<feature type="domain" description="HTH CENPB-type" evidence="5">
    <location>
        <begin position="72"/>
        <end position="143"/>
    </location>
</feature>
<dbReference type="PROSITE" id="PS51253">
    <property type="entry name" value="HTH_CENPB"/>
    <property type="match status" value="1"/>
</dbReference>
<dbReference type="Proteomes" id="UP000677054">
    <property type="component" value="Unassembled WGS sequence"/>
</dbReference>
<dbReference type="EMBL" id="LR900420">
    <property type="protein sequence ID" value="CAD7245619.1"/>
    <property type="molecule type" value="Genomic_DNA"/>
</dbReference>
<protein>
    <recommendedName>
        <fullName evidence="5">HTH CENPB-type domain-containing protein</fullName>
    </recommendedName>
</protein>
<dbReference type="InterPro" id="IPR031720">
    <property type="entry name" value="DUF4728"/>
</dbReference>
<keyword evidence="4" id="KW-0472">Membrane</keyword>
<keyword evidence="7" id="KW-1185">Reference proteome</keyword>
<evidence type="ECO:0000256" key="1">
    <source>
        <dbReference type="ARBA" id="ARBA00004123"/>
    </source>
</evidence>
<dbReference type="AlphaFoldDB" id="A0A7R9A6J8"/>
<feature type="transmembrane region" description="Helical" evidence="4">
    <location>
        <begin position="212"/>
        <end position="238"/>
    </location>
</feature>
<dbReference type="GO" id="GO:0003677">
    <property type="term" value="F:DNA binding"/>
    <property type="evidence" value="ECO:0007669"/>
    <property type="project" value="UniProtKB-KW"/>
</dbReference>
<organism evidence="6">
    <name type="scientific">Darwinula stevensoni</name>
    <dbReference type="NCBI Taxonomy" id="69355"/>
    <lineage>
        <taxon>Eukaryota</taxon>
        <taxon>Metazoa</taxon>
        <taxon>Ecdysozoa</taxon>
        <taxon>Arthropoda</taxon>
        <taxon>Crustacea</taxon>
        <taxon>Oligostraca</taxon>
        <taxon>Ostracoda</taxon>
        <taxon>Podocopa</taxon>
        <taxon>Podocopida</taxon>
        <taxon>Darwinulocopina</taxon>
        <taxon>Darwinuloidea</taxon>
        <taxon>Darwinulidae</taxon>
        <taxon>Darwinula</taxon>
    </lineage>
</organism>
<reference evidence="6" key="1">
    <citation type="submission" date="2020-11" db="EMBL/GenBank/DDBJ databases">
        <authorList>
            <person name="Tran Van P."/>
        </authorList>
    </citation>
    <scope>NUCLEOTIDE SEQUENCE</scope>
</reference>
<keyword evidence="3" id="KW-0539">Nucleus</keyword>
<evidence type="ECO:0000313" key="7">
    <source>
        <dbReference type="Proteomes" id="UP000677054"/>
    </source>
</evidence>
<name>A0A7R9A6J8_9CRUS</name>
<dbReference type="GO" id="GO:0005634">
    <property type="term" value="C:nucleus"/>
    <property type="evidence" value="ECO:0007669"/>
    <property type="project" value="UniProtKB-SubCell"/>
</dbReference>
<comment type="subcellular location">
    <subcellularLocation>
        <location evidence="1">Nucleus</location>
    </subcellularLocation>
</comment>
<dbReference type="InterPro" id="IPR009057">
    <property type="entry name" value="Homeodomain-like_sf"/>
</dbReference>
<dbReference type="Pfam" id="PF15860">
    <property type="entry name" value="DUF4728"/>
    <property type="match status" value="1"/>
</dbReference>
<gene>
    <name evidence="6" type="ORF">DSTB1V02_LOCUS5489</name>
</gene>
<evidence type="ECO:0000256" key="2">
    <source>
        <dbReference type="ARBA" id="ARBA00023125"/>
    </source>
</evidence>
<dbReference type="EMBL" id="CAJPEV010000903">
    <property type="protein sequence ID" value="CAG0889417.1"/>
    <property type="molecule type" value="Genomic_DNA"/>
</dbReference>
<dbReference type="Gene3D" id="1.10.10.60">
    <property type="entry name" value="Homeodomain-like"/>
    <property type="match status" value="1"/>
</dbReference>
<dbReference type="InterPro" id="IPR006600">
    <property type="entry name" value="HTH_CenpB_DNA-bd_dom"/>
</dbReference>
<keyword evidence="4" id="KW-1133">Transmembrane helix</keyword>
<dbReference type="SUPFAM" id="SSF46689">
    <property type="entry name" value="Homeodomain-like"/>
    <property type="match status" value="1"/>
</dbReference>
<evidence type="ECO:0000259" key="5">
    <source>
        <dbReference type="PROSITE" id="PS51253"/>
    </source>
</evidence>
<dbReference type="Pfam" id="PF05225">
    <property type="entry name" value="HTH_psq"/>
    <property type="match status" value="1"/>
</dbReference>
<accession>A0A7R9A6J8</accession>
<proteinExistence type="predicted"/>
<sequence>MGLLPGFIMVRTYKRKTERGAGKRYSHGDLVSAVNAIKNHEMNRKIASNYYGVPESTIQMRLSTRRTGLDSAVPGRKPALSKEVEDTLESVLRKMGEWGYPLSRKEVIALATDYCKLNELKVDKLGEDWFRGFMTRHSTLTLKKPELLQSCRAKQADPVVIADFFRVIAAAYQEIGLYDEDAAIQGDFVWNADETGFFHDPRKTKGNKRGLMIPWLCMNLLALIIGALAVMAGVSFIIATGVDVASILIFTLICLIGYSIGLHFFLVIYSHFRELENLVPTEEGAFVLPPPYTEKGKNGFNFHQLQETA</sequence>
<dbReference type="OrthoDB" id="6765204at2759"/>
<feature type="transmembrane region" description="Helical" evidence="4">
    <location>
        <begin position="244"/>
        <end position="269"/>
    </location>
</feature>
<evidence type="ECO:0000256" key="3">
    <source>
        <dbReference type="ARBA" id="ARBA00023242"/>
    </source>
</evidence>